<dbReference type="AlphaFoldDB" id="A0A087T8L1"/>
<gene>
    <name evidence="1" type="ORF">X975_13040</name>
</gene>
<evidence type="ECO:0000313" key="2">
    <source>
        <dbReference type="Proteomes" id="UP000054359"/>
    </source>
</evidence>
<feature type="non-terminal residue" evidence="1">
    <location>
        <position position="480"/>
    </location>
</feature>
<organism evidence="1 2">
    <name type="scientific">Stegodyphus mimosarum</name>
    <name type="common">African social velvet spider</name>
    <dbReference type="NCBI Taxonomy" id="407821"/>
    <lineage>
        <taxon>Eukaryota</taxon>
        <taxon>Metazoa</taxon>
        <taxon>Ecdysozoa</taxon>
        <taxon>Arthropoda</taxon>
        <taxon>Chelicerata</taxon>
        <taxon>Arachnida</taxon>
        <taxon>Araneae</taxon>
        <taxon>Araneomorphae</taxon>
        <taxon>Entelegynae</taxon>
        <taxon>Eresoidea</taxon>
        <taxon>Eresidae</taxon>
        <taxon>Stegodyphus</taxon>
    </lineage>
</organism>
<evidence type="ECO:0000313" key="1">
    <source>
        <dbReference type="EMBL" id="KFM61450.1"/>
    </source>
</evidence>
<dbReference type="EMBL" id="KK113966">
    <property type="protein sequence ID" value="KFM61450.1"/>
    <property type="molecule type" value="Genomic_DNA"/>
</dbReference>
<dbReference type="InterPro" id="IPR043502">
    <property type="entry name" value="DNA/RNA_pol_sf"/>
</dbReference>
<dbReference type="Proteomes" id="UP000054359">
    <property type="component" value="Unassembled WGS sequence"/>
</dbReference>
<dbReference type="OrthoDB" id="6433445at2759"/>
<dbReference type="GO" id="GO:0071897">
    <property type="term" value="P:DNA biosynthetic process"/>
    <property type="evidence" value="ECO:0007669"/>
    <property type="project" value="UniProtKB-ARBA"/>
</dbReference>
<protein>
    <recommendedName>
        <fullName evidence="3">DNA-directed DNA polymerase</fullName>
    </recommendedName>
</protein>
<sequence length="480" mass="56424">MTQVKMELLTDPTMHLFLEKGIRGGVSMISKRYSRANNKYLSDYDPTLPSKYIMYFDKNNLYGWAMVQPLPLMNFKWQDPNNMDEKAILEIEDEGSVGYIFECDLTYPKTLHDLHNEFPLAPEKVTLNETLFSPYLKKNMKAINQSLMGGTKLIPNLNDKEHYIVHYRNLKLYLKLGLKLKKVHKILMFEQSPWLKPYIEFNTNQRKNCNSAFERDFFKLMNNAVFGKTMENLRARIDVKLVNDEKKAKKCIASPAFQSFSIFDNDLVAVKMQIKTLTLNRPVYAGFSILDISKTLMFEFHYDFMKMRYGKNAHLLFTDTDSLCYEISCQDFYHDMLKDLHMYDTSDYPTKHPLHSQANKKVIGKMKDELNGNIAIEFIGLKSKMYSLKTELFEKKTAKGVLKPVIQRDLKHEDYRNCLFRKKVYRHNMIKIGSSKHHLSTILSHKVSLSPLDDKRFLLNDGVNSLAYGHYEWEYWVERK</sequence>
<accession>A0A087T8L1</accession>
<evidence type="ECO:0008006" key="3">
    <source>
        <dbReference type="Google" id="ProtNLM"/>
    </source>
</evidence>
<dbReference type="SUPFAM" id="SSF56672">
    <property type="entry name" value="DNA/RNA polymerases"/>
    <property type="match status" value="1"/>
</dbReference>
<reference evidence="1 2" key="1">
    <citation type="submission" date="2013-11" db="EMBL/GenBank/DDBJ databases">
        <title>Genome sequencing of Stegodyphus mimosarum.</title>
        <authorList>
            <person name="Bechsgaard J."/>
        </authorList>
    </citation>
    <scope>NUCLEOTIDE SEQUENCE [LARGE SCALE GENOMIC DNA]</scope>
</reference>
<dbReference type="PANTHER" id="PTHR31511">
    <property type="entry name" value="PROTEIN CBG23764"/>
    <property type="match status" value="1"/>
</dbReference>
<name>A0A087T8L1_STEMI</name>
<keyword evidence="2" id="KW-1185">Reference proteome</keyword>
<dbReference type="PANTHER" id="PTHR31511:SF12">
    <property type="entry name" value="RHO TERMINATION FACTOR N-TERMINAL DOMAIN-CONTAINING PROTEIN"/>
    <property type="match status" value="1"/>
</dbReference>
<dbReference type="STRING" id="407821.A0A087T8L1"/>
<dbReference type="OMA" id="WEYWVER"/>
<proteinExistence type="predicted"/>